<dbReference type="AlphaFoldDB" id="A0A2W4TL02"/>
<dbReference type="InterPro" id="IPR029058">
    <property type="entry name" value="AB_hydrolase_fold"/>
</dbReference>
<dbReference type="GO" id="GO:0016787">
    <property type="term" value="F:hydrolase activity"/>
    <property type="evidence" value="ECO:0007669"/>
    <property type="project" value="UniProtKB-KW"/>
</dbReference>
<comment type="caution">
    <text evidence="2">The sequence shown here is derived from an EMBL/GenBank/DDBJ whole genome shotgun (WGS) entry which is preliminary data.</text>
</comment>
<reference evidence="3" key="1">
    <citation type="submission" date="2018-04" db="EMBL/GenBank/DDBJ databases">
        <authorList>
            <person name="Cornet L."/>
        </authorList>
    </citation>
    <scope>NUCLEOTIDE SEQUENCE [LARGE SCALE GENOMIC DNA]</scope>
</reference>
<sequence length="204" mass="22207">MKILLVHGLGRTSWSMSGLAIALQSAGHIPESFGYVALFHPFDDIAVRLRDRCRMLATAGPYGVVTHSLGGVLTRAALAQADFPLPAQVVMLAPPNQSPRLGRWANQLFPYQWFSQQCGANLADPAFYTCLPALDCPYTIIAGTAGIVGPISPFGKEPNDMIVGLEETKMRACDRPLEVLAFHSFIMNHPRTQQLTVDALANPY</sequence>
<name>A0A2W4TL02_9CYAN</name>
<evidence type="ECO:0000259" key="1">
    <source>
        <dbReference type="Pfam" id="PF12697"/>
    </source>
</evidence>
<proteinExistence type="predicted"/>
<dbReference type="EMBL" id="QBMC01000299">
    <property type="protein sequence ID" value="PZO07657.1"/>
    <property type="molecule type" value="Genomic_DNA"/>
</dbReference>
<protein>
    <submittedName>
        <fullName evidence="2">Alpha/beta hydrolase</fullName>
    </submittedName>
</protein>
<keyword evidence="2" id="KW-0378">Hydrolase</keyword>
<reference evidence="2 3" key="2">
    <citation type="submission" date="2018-06" db="EMBL/GenBank/DDBJ databases">
        <title>Metagenomic assembly of (sub)arctic Cyanobacteria and their associated microbiome from non-axenic cultures.</title>
        <authorList>
            <person name="Baurain D."/>
        </authorList>
    </citation>
    <scope>NUCLEOTIDE SEQUENCE [LARGE SCALE GENOMIC DNA]</scope>
    <source>
        <strain evidence="2">ULC129bin1</strain>
    </source>
</reference>
<evidence type="ECO:0000313" key="3">
    <source>
        <dbReference type="Proteomes" id="UP000249354"/>
    </source>
</evidence>
<dbReference type="Proteomes" id="UP000249354">
    <property type="component" value="Unassembled WGS sequence"/>
</dbReference>
<dbReference type="InterPro" id="IPR000073">
    <property type="entry name" value="AB_hydrolase_1"/>
</dbReference>
<organism evidence="2 3">
    <name type="scientific">Leptolyngbya foveolarum</name>
    <dbReference type="NCBI Taxonomy" id="47253"/>
    <lineage>
        <taxon>Bacteria</taxon>
        <taxon>Bacillati</taxon>
        <taxon>Cyanobacteriota</taxon>
        <taxon>Cyanophyceae</taxon>
        <taxon>Leptolyngbyales</taxon>
        <taxon>Leptolyngbyaceae</taxon>
        <taxon>Leptolyngbya group</taxon>
        <taxon>Leptolyngbya</taxon>
    </lineage>
</organism>
<dbReference type="Pfam" id="PF12697">
    <property type="entry name" value="Abhydrolase_6"/>
    <property type="match status" value="1"/>
</dbReference>
<dbReference type="Gene3D" id="3.40.50.1820">
    <property type="entry name" value="alpha/beta hydrolase"/>
    <property type="match status" value="1"/>
</dbReference>
<dbReference type="PANTHER" id="PTHR37946:SF1">
    <property type="entry name" value="SLL1969 PROTEIN"/>
    <property type="match status" value="1"/>
</dbReference>
<feature type="domain" description="AB hydrolase-1" evidence="1">
    <location>
        <begin position="3"/>
        <end position="114"/>
    </location>
</feature>
<accession>A0A2W4TL02</accession>
<gene>
    <name evidence="2" type="ORF">DCF25_22675</name>
</gene>
<evidence type="ECO:0000313" key="2">
    <source>
        <dbReference type="EMBL" id="PZO07657.1"/>
    </source>
</evidence>
<dbReference type="SUPFAM" id="SSF53474">
    <property type="entry name" value="alpha/beta-Hydrolases"/>
    <property type="match status" value="1"/>
</dbReference>
<dbReference type="PANTHER" id="PTHR37946">
    <property type="entry name" value="SLL1969 PROTEIN"/>
    <property type="match status" value="1"/>
</dbReference>